<evidence type="ECO:0000313" key="14">
    <source>
        <dbReference type="RefSeq" id="XP_015267452.1"/>
    </source>
</evidence>
<dbReference type="InterPro" id="IPR003959">
    <property type="entry name" value="ATPase_AAA_core"/>
</dbReference>
<sequence>MNTRNSGKRIYSWYGRAISFDKQLQISNYGGMCIKSGKNTTETRIFPGEFILIEGENTEQILVARLLKLYEDGSKEKHAIVQWFSHIEEIPLYQRINLGKEDSQEIFLNENPEWDTDILITSIISNVTVIPVSPSEVLPAVLHNKEMLFVRESWSGKKFKPLLSSLLAELKDSMKMKSDAVNVAAEYQVTPPRTTCSAEAKTRRVTQSTKNEMEAESKHSNAKSSLSKERCSQRVANSTNTPAAKKKLQLNSPTKFPRSIFNEQDVIELLDFNFTESLDHSPLKRKVTFTGIKGSPPKVSCPTDEDNQFQNTEPLGDTSERSNACVLSSSERNQDTTWKTRIFAVKDNAGESTDDRDKICKTSKNSVKQVATLKSNPNQQVPDEEQESDARSKVMTSSQRNCTRRTLLSRRKCAQRTAVRIAKHLNILDSSGEEDEEKYFPLVKVSDSSSSDDEDIKVFQTPKRQIRSTPNITRKESSGTPAKTSRKTPQPRTPKTPRNASPKIRSRNQTTQKPANVLEEARIRLHVSAVPESLPCREKEFQDVYNFIESKLLDGTGGCMYISGVPGTGKTATVHEVIHCLQQAVENDELPSFQFIEINGMKLTEPQQAYVQILKLLTDQKATATHAAVLLEKMFCKPSPKRKTTVLVVDELDLLWTQKQNVMYSLFDWPTQKGSKLIVLAIANTMDLPERIMMNRVASRLGLTRMSFQPYTYKQLQQIVSSRMAQVKAFQEDAIQLVSRKVAALSGDARRCLDICRRSTEICELSNQKSSSGLVTMTHIMQAMDEMFSSPYIHIIRNASLQEQIFLKATIAEFHRSGLEEATFFQQVYHQHVALCRIEGLKTPTVSEIMAISSRLSACRLLLAESNNKYLHGRIRLNVSQDDVMYALKED</sequence>
<dbReference type="InterPro" id="IPR050311">
    <property type="entry name" value="ORC1/CDC6"/>
</dbReference>
<dbReference type="SMART" id="SM01074">
    <property type="entry name" value="Cdc6_C"/>
    <property type="match status" value="1"/>
</dbReference>
<feature type="compositionally biased region" description="Polar residues" evidence="11">
    <location>
        <begin position="321"/>
        <end position="330"/>
    </location>
</feature>
<dbReference type="CDD" id="cd00009">
    <property type="entry name" value="AAA"/>
    <property type="match status" value="1"/>
</dbReference>
<feature type="region of interest" description="Disordered" evidence="11">
    <location>
        <begin position="445"/>
        <end position="516"/>
    </location>
</feature>
<dbReference type="SMART" id="SM00439">
    <property type="entry name" value="BAH"/>
    <property type="match status" value="1"/>
</dbReference>
<feature type="region of interest" description="Disordered" evidence="11">
    <location>
        <begin position="297"/>
        <end position="330"/>
    </location>
</feature>
<dbReference type="PROSITE" id="PS51038">
    <property type="entry name" value="BAH"/>
    <property type="match status" value="1"/>
</dbReference>
<dbReference type="Pfam" id="PF09079">
    <property type="entry name" value="WHD_Cdc6"/>
    <property type="match status" value="1"/>
</dbReference>
<evidence type="ECO:0000256" key="2">
    <source>
        <dbReference type="ARBA" id="ARBA00008398"/>
    </source>
</evidence>
<dbReference type="InterPro" id="IPR027417">
    <property type="entry name" value="P-loop_NTPase"/>
</dbReference>
<name>A0ABM1K165_GEKJA</name>
<dbReference type="Gene3D" id="3.40.50.300">
    <property type="entry name" value="P-loop containing nucleotide triphosphate hydrolases"/>
    <property type="match status" value="1"/>
</dbReference>
<evidence type="ECO:0000256" key="1">
    <source>
        <dbReference type="ARBA" id="ARBA00004123"/>
    </source>
</evidence>
<evidence type="ECO:0000256" key="8">
    <source>
        <dbReference type="ARBA" id="ARBA00023242"/>
    </source>
</evidence>
<dbReference type="SMART" id="SM00382">
    <property type="entry name" value="AAA"/>
    <property type="match status" value="1"/>
</dbReference>
<feature type="compositionally biased region" description="Polar residues" evidence="11">
    <location>
        <begin position="372"/>
        <end position="381"/>
    </location>
</feature>
<dbReference type="Pfam" id="PF01426">
    <property type="entry name" value="BAH"/>
    <property type="match status" value="1"/>
</dbReference>
<dbReference type="InterPro" id="IPR015163">
    <property type="entry name" value="Cdc6_C"/>
</dbReference>
<gene>
    <name evidence="14" type="primary">ORC1</name>
</gene>
<dbReference type="Pfam" id="PF22606">
    <property type="entry name" value="Cdc6-ORC-like_ATPase_lid"/>
    <property type="match status" value="1"/>
</dbReference>
<comment type="similarity">
    <text evidence="2 10">Belongs to the ORC1 family.</text>
</comment>
<evidence type="ECO:0000256" key="11">
    <source>
        <dbReference type="SAM" id="MobiDB-lite"/>
    </source>
</evidence>
<dbReference type="Pfam" id="PF00004">
    <property type="entry name" value="AAA"/>
    <property type="match status" value="1"/>
</dbReference>
<keyword evidence="13" id="KW-1185">Reference proteome</keyword>
<dbReference type="PANTHER" id="PTHR10763">
    <property type="entry name" value="CELL DIVISION CONTROL PROTEIN 6-RELATED"/>
    <property type="match status" value="1"/>
</dbReference>
<proteinExistence type="inferred from homology"/>
<evidence type="ECO:0000256" key="5">
    <source>
        <dbReference type="ARBA" id="ARBA00022723"/>
    </source>
</evidence>
<dbReference type="InterPro" id="IPR001025">
    <property type="entry name" value="BAH_dom"/>
</dbReference>
<dbReference type="Gene3D" id="2.30.30.490">
    <property type="match status" value="1"/>
</dbReference>
<feature type="compositionally biased region" description="Polar residues" evidence="11">
    <location>
        <begin position="394"/>
        <end position="403"/>
    </location>
</feature>
<evidence type="ECO:0000256" key="9">
    <source>
        <dbReference type="ARBA" id="ARBA00046605"/>
    </source>
</evidence>
<comment type="function">
    <text evidence="10">Component of the origin recognition complex (ORC) that binds origins of replication. DNA-binding is ATP-dependent, however specific DNA sequences that define origins of replication have not been identified so far. ORC is required to assemble the pre-replication complex necessary to initiate DNA replication.</text>
</comment>
<keyword evidence="10" id="KW-0067">ATP-binding</keyword>
<dbReference type="RefSeq" id="XP_015267452.1">
    <property type="nucleotide sequence ID" value="XM_015411966.1"/>
</dbReference>
<keyword evidence="7 10" id="KW-0238">DNA-binding</keyword>
<reference evidence="14" key="1">
    <citation type="submission" date="2025-08" db="UniProtKB">
        <authorList>
            <consortium name="RefSeq"/>
        </authorList>
    </citation>
    <scope>IDENTIFICATION</scope>
</reference>
<keyword evidence="10" id="KW-0547">Nucleotide-binding</keyword>
<dbReference type="Proteomes" id="UP000694871">
    <property type="component" value="Unplaced"/>
</dbReference>
<dbReference type="InterPro" id="IPR003593">
    <property type="entry name" value="AAA+_ATPase"/>
</dbReference>
<evidence type="ECO:0000256" key="4">
    <source>
        <dbReference type="ARBA" id="ARBA00022705"/>
    </source>
</evidence>
<accession>A0ABM1K165</accession>
<keyword evidence="6" id="KW-0460">Magnesium</keyword>
<evidence type="ECO:0000313" key="13">
    <source>
        <dbReference type="Proteomes" id="UP000694871"/>
    </source>
</evidence>
<evidence type="ECO:0000256" key="6">
    <source>
        <dbReference type="ARBA" id="ARBA00022842"/>
    </source>
</evidence>
<dbReference type="SUPFAM" id="SSF52540">
    <property type="entry name" value="P-loop containing nucleoside triphosphate hydrolases"/>
    <property type="match status" value="1"/>
</dbReference>
<evidence type="ECO:0000256" key="10">
    <source>
        <dbReference type="RuleBase" id="RU365058"/>
    </source>
</evidence>
<dbReference type="InterPro" id="IPR043151">
    <property type="entry name" value="BAH_sf"/>
</dbReference>
<feature type="compositionally biased region" description="Polar residues" evidence="11">
    <location>
        <begin position="467"/>
        <end position="482"/>
    </location>
</feature>
<comment type="subunit">
    <text evidence="10">ORC is composed of six subunits.</text>
</comment>
<dbReference type="GeneID" id="107111058"/>
<comment type="subunit">
    <text evidence="9">Component of ORC, a complex composed of at least 6 subunits: ORC1, ORC2, ORC3, ORC4, ORC5 and ORC6. ORC is regulated in a cell-cycle dependent manner. It is sequentially assembled at the exit from anaphase of mitosis and disassembled as cells enter S phase. Interacts with CDC6 and KAT7/HBO1. Interacts with LRWD1 predominantly during the G1 phase and with less affinity during mitosis, when phosphorylated.</text>
</comment>
<feature type="region of interest" description="Disordered" evidence="11">
    <location>
        <begin position="372"/>
        <end position="403"/>
    </location>
</feature>
<dbReference type="PANTHER" id="PTHR10763:SF23">
    <property type="entry name" value="ORIGIN RECOGNITION COMPLEX SUBUNIT 1"/>
    <property type="match status" value="1"/>
</dbReference>
<feature type="domain" description="BAH" evidence="12">
    <location>
        <begin position="43"/>
        <end position="166"/>
    </location>
</feature>
<keyword evidence="5" id="KW-0479">Metal-binding</keyword>
<keyword evidence="4 10" id="KW-0235">DNA replication</keyword>
<protein>
    <recommendedName>
        <fullName evidence="3 10">Origin recognition complex subunit 1</fullName>
    </recommendedName>
</protein>
<keyword evidence="8 10" id="KW-0539">Nucleus</keyword>
<evidence type="ECO:0000259" key="12">
    <source>
        <dbReference type="PROSITE" id="PS51038"/>
    </source>
</evidence>
<evidence type="ECO:0000256" key="3">
    <source>
        <dbReference type="ARBA" id="ARBA00019081"/>
    </source>
</evidence>
<evidence type="ECO:0000256" key="7">
    <source>
        <dbReference type="ARBA" id="ARBA00023125"/>
    </source>
</evidence>
<dbReference type="CDD" id="cd08768">
    <property type="entry name" value="Cdc6_C"/>
    <property type="match status" value="1"/>
</dbReference>
<organism evidence="13 14">
    <name type="scientific">Gekko japonicus</name>
    <name type="common">Schlegel's Japanese gecko</name>
    <dbReference type="NCBI Taxonomy" id="146911"/>
    <lineage>
        <taxon>Eukaryota</taxon>
        <taxon>Metazoa</taxon>
        <taxon>Chordata</taxon>
        <taxon>Craniata</taxon>
        <taxon>Vertebrata</taxon>
        <taxon>Euteleostomi</taxon>
        <taxon>Lepidosauria</taxon>
        <taxon>Squamata</taxon>
        <taxon>Bifurcata</taxon>
        <taxon>Gekkota</taxon>
        <taxon>Gekkonidae</taxon>
        <taxon>Gekkoninae</taxon>
        <taxon>Gekko</taxon>
    </lineage>
</organism>
<feature type="region of interest" description="Disordered" evidence="11">
    <location>
        <begin position="194"/>
        <end position="250"/>
    </location>
</feature>
<comment type="subcellular location">
    <subcellularLocation>
        <location evidence="1 10">Nucleus</location>
    </subcellularLocation>
</comment>
<dbReference type="InterPro" id="IPR054425">
    <property type="entry name" value="Cdc6_ORC1-like_ATPase_lid"/>
</dbReference>